<protein>
    <recommendedName>
        <fullName evidence="3">PpiC domain-containing protein</fullName>
    </recommendedName>
</protein>
<dbReference type="PANTHER" id="PTHR47245:SF2">
    <property type="entry name" value="PEPTIDYL-PROLYL CIS-TRANS ISOMERASE HP_0175-RELATED"/>
    <property type="match status" value="1"/>
</dbReference>
<dbReference type="AlphaFoldDB" id="A0A2H0UGP4"/>
<name>A0A2H0UGP4_9BACT</name>
<dbReference type="Gene3D" id="1.10.4030.10">
    <property type="entry name" value="Porin chaperone SurA, peptide-binding domain"/>
    <property type="match status" value="1"/>
</dbReference>
<dbReference type="Pfam" id="PF13624">
    <property type="entry name" value="SurA_N_3"/>
    <property type="match status" value="1"/>
</dbReference>
<accession>A0A2H0UGP4</accession>
<dbReference type="EMBL" id="PFBH01000020">
    <property type="protein sequence ID" value="PIR84975.1"/>
    <property type="molecule type" value="Genomic_DNA"/>
</dbReference>
<sequence length="225" mass="24639">MNMKAIIVSIIIIALAGLAFFFWSSTDNEEGQDVANADGVVATFSGEEITRAQLDAYVAGLAENPQVTVPDASQEVERAEFDRAALEQMINEQLFIADAQAQGVSVDADAVDARLAEVAAQFETEEDYQAELAAAGITEDVLRANIRQQLLITGYYEKLSAENEVSVSDEEVQAFYDEQITDTEANPFEDVAEQIEAFLAQQKLQVIVDGVIEKLRENANIQLLI</sequence>
<organism evidence="1 2">
    <name type="scientific">Candidatus Kaiserbacteria bacterium CG10_big_fil_rev_8_21_14_0_10_45_20</name>
    <dbReference type="NCBI Taxonomy" id="1974607"/>
    <lineage>
        <taxon>Bacteria</taxon>
        <taxon>Candidatus Kaiseribacteriota</taxon>
    </lineage>
</organism>
<evidence type="ECO:0000313" key="2">
    <source>
        <dbReference type="Proteomes" id="UP000229315"/>
    </source>
</evidence>
<proteinExistence type="predicted"/>
<dbReference type="SUPFAM" id="SSF109998">
    <property type="entry name" value="Triger factor/SurA peptide-binding domain-like"/>
    <property type="match status" value="1"/>
</dbReference>
<dbReference type="PANTHER" id="PTHR47245">
    <property type="entry name" value="PEPTIDYLPROLYL ISOMERASE"/>
    <property type="match status" value="1"/>
</dbReference>
<evidence type="ECO:0008006" key="3">
    <source>
        <dbReference type="Google" id="ProtNLM"/>
    </source>
</evidence>
<dbReference type="InterPro" id="IPR050245">
    <property type="entry name" value="PrsA_foldase"/>
</dbReference>
<gene>
    <name evidence="1" type="ORF">COU15_03155</name>
</gene>
<dbReference type="Proteomes" id="UP000229315">
    <property type="component" value="Unassembled WGS sequence"/>
</dbReference>
<reference evidence="2" key="1">
    <citation type="submission" date="2017-09" db="EMBL/GenBank/DDBJ databases">
        <title>Depth-based differentiation of microbial function through sediment-hosted aquifers and enrichment of novel symbionts in the deep terrestrial subsurface.</title>
        <authorList>
            <person name="Probst A.J."/>
            <person name="Ladd B."/>
            <person name="Jarett J.K."/>
            <person name="Geller-Mcgrath D.E."/>
            <person name="Sieber C.M.K."/>
            <person name="Emerson J.B."/>
            <person name="Anantharaman K."/>
            <person name="Thomas B.C."/>
            <person name="Malmstrom R."/>
            <person name="Stieglmeier M."/>
            <person name="Klingl A."/>
            <person name="Woyke T."/>
            <person name="Ryan C.M."/>
            <person name="Banfield J.F."/>
        </authorList>
    </citation>
    <scope>NUCLEOTIDE SEQUENCE [LARGE SCALE GENOMIC DNA]</scope>
</reference>
<comment type="caution">
    <text evidence="1">The sequence shown here is derived from an EMBL/GenBank/DDBJ whole genome shotgun (WGS) entry which is preliminary data.</text>
</comment>
<evidence type="ECO:0000313" key="1">
    <source>
        <dbReference type="EMBL" id="PIR84975.1"/>
    </source>
</evidence>
<dbReference type="InterPro" id="IPR027304">
    <property type="entry name" value="Trigger_fact/SurA_dom_sf"/>
</dbReference>